<gene>
    <name evidence="2" type="ORF">Tci_600973</name>
</gene>
<comment type="caution">
    <text evidence="2">The sequence shown here is derived from an EMBL/GenBank/DDBJ whole genome shotgun (WGS) entry which is preliminary data.</text>
</comment>
<accession>A0A699JD03</accession>
<dbReference type="AlphaFoldDB" id="A0A699JD03"/>
<evidence type="ECO:0000256" key="1">
    <source>
        <dbReference type="SAM" id="MobiDB-lite"/>
    </source>
</evidence>
<feature type="non-terminal residue" evidence="2">
    <location>
        <position position="1"/>
    </location>
</feature>
<name>A0A699JD03_TANCI</name>
<sequence>PVVETSDTIEVGEETQAVETSDIINKGNASASVDKGKALTSVEDEPVPQKKRGRLPSQVDGIRIYHKNNERSKRIANMKSKFQFDNMELKAVDTTVTTADIEKAPVVETGDTIEVGEETQAVETSDIINKGNASTSVDKGKALTSVEDEPVPQKKRGRLPSHVDGIRIYHKNNERSKRIANMKSKFQFDNMELK</sequence>
<feature type="non-terminal residue" evidence="2">
    <location>
        <position position="194"/>
    </location>
</feature>
<feature type="region of interest" description="Disordered" evidence="1">
    <location>
        <begin position="130"/>
        <end position="165"/>
    </location>
</feature>
<organism evidence="2">
    <name type="scientific">Tanacetum cinerariifolium</name>
    <name type="common">Dalmatian daisy</name>
    <name type="synonym">Chrysanthemum cinerariifolium</name>
    <dbReference type="NCBI Taxonomy" id="118510"/>
    <lineage>
        <taxon>Eukaryota</taxon>
        <taxon>Viridiplantae</taxon>
        <taxon>Streptophyta</taxon>
        <taxon>Embryophyta</taxon>
        <taxon>Tracheophyta</taxon>
        <taxon>Spermatophyta</taxon>
        <taxon>Magnoliopsida</taxon>
        <taxon>eudicotyledons</taxon>
        <taxon>Gunneridae</taxon>
        <taxon>Pentapetalae</taxon>
        <taxon>asterids</taxon>
        <taxon>campanulids</taxon>
        <taxon>Asterales</taxon>
        <taxon>Asteraceae</taxon>
        <taxon>Asteroideae</taxon>
        <taxon>Anthemideae</taxon>
        <taxon>Anthemidinae</taxon>
        <taxon>Tanacetum</taxon>
    </lineage>
</organism>
<dbReference type="EMBL" id="BKCJ010399026">
    <property type="protein sequence ID" value="GFA29001.1"/>
    <property type="molecule type" value="Genomic_DNA"/>
</dbReference>
<feature type="region of interest" description="Disordered" evidence="1">
    <location>
        <begin position="28"/>
        <end position="59"/>
    </location>
</feature>
<proteinExistence type="predicted"/>
<evidence type="ECO:0000313" key="2">
    <source>
        <dbReference type="EMBL" id="GFA29001.1"/>
    </source>
</evidence>
<reference evidence="2" key="1">
    <citation type="journal article" date="2019" name="Sci. Rep.">
        <title>Draft genome of Tanacetum cinerariifolium, the natural source of mosquito coil.</title>
        <authorList>
            <person name="Yamashiro T."/>
            <person name="Shiraishi A."/>
            <person name="Satake H."/>
            <person name="Nakayama K."/>
        </authorList>
    </citation>
    <scope>NUCLEOTIDE SEQUENCE</scope>
</reference>
<protein>
    <submittedName>
        <fullName evidence="2">Uncharacterized protein</fullName>
    </submittedName>
</protein>